<evidence type="ECO:0000256" key="1">
    <source>
        <dbReference type="SAM" id="Coils"/>
    </source>
</evidence>
<dbReference type="Proteomes" id="UP001217582">
    <property type="component" value="Chromosome 4"/>
</dbReference>
<organism evidence="3 4">
    <name type="scientific">Malassezia arunalokei</name>
    <dbReference type="NCBI Taxonomy" id="1514897"/>
    <lineage>
        <taxon>Eukaryota</taxon>
        <taxon>Fungi</taxon>
        <taxon>Dikarya</taxon>
        <taxon>Basidiomycota</taxon>
        <taxon>Ustilaginomycotina</taxon>
        <taxon>Malasseziomycetes</taxon>
        <taxon>Malasseziales</taxon>
        <taxon>Malasseziaceae</taxon>
        <taxon>Malassezia</taxon>
    </lineage>
</organism>
<sequence>MSQRLAALQDLFDRGQQKQEASDASVDQSTTTYPAPEAGAMHSLDLSSSIDVPLGDGPVSDSSLSHSHSIVQTPQRQAPVVMPKASAEATPRSTTQRDATPHRHAVTPNDATPHATYMLQDESSSLSESLHASQLAQSHGALDMLDEDEDVEASQSVAGTSGHWGMQEIQRRTAAGFSIKSTLQKIEQLTAERDDLKIEVDFHRRNMSPEDVGAEVISLRQEKLGYVRRLQKMNELVKGQDQALKTVNRQVKSWEAKLADYDALEARLREAEQRTQSHADVADLEASLHTARQECQALMNELDALRANKIPDLEQALAHRDTMIDDLHAELDEARSAGADTMMQQQLEEQHEMVCALQDALAAERLIVAEKEGEMDRLEGHVDAAESAAADLQRELDVSRASEASAVADAQRLHTQVAQLRRDLDEAHMRQETRESSWRDQVADYGAQIEELRAALEQQTGETQHLSGLNERLNAKLVELVNDLKAEEDAREQADTTWSQRYDTNEAQTRRALATKDALIESLETQLAQLRHEQQQHEQLTERLQETLRTNEANARTRLEEATARHTREMERLTDDMNDRLNARQELQDEVTRLRAEARGMADTLQTETRMRLRTQDRLEAAQRALDEARKQEEMERARRPASPRPSSRNSDHALRTQLSERNALLTAVYDGLVHALQEDASVSDARLLHTDFRAFHDRLTQRLKRLAHVQAQFAQRSSAMEREHLHQLADVRRNQEARWSQLDRIERSIRAAAEKQAQWRRRVLEKEDELTELHRTNRDLEHQVARLRDAPPPTPTHTTPAMLSVRIRELERRCKEADERVKRERAGAKERAARDEARIRYVLSTNHRHLQTTLDCLNTLPPRTDSGGRDRAVRP</sequence>
<dbReference type="AlphaFoldDB" id="A0AAJ5Z1Q2"/>
<feature type="coiled-coil region" evidence="1">
    <location>
        <begin position="244"/>
        <end position="308"/>
    </location>
</feature>
<feature type="coiled-coil region" evidence="1">
    <location>
        <begin position="743"/>
        <end position="828"/>
    </location>
</feature>
<evidence type="ECO:0000313" key="4">
    <source>
        <dbReference type="Proteomes" id="UP001217582"/>
    </source>
</evidence>
<dbReference type="EMBL" id="CP119919">
    <property type="protein sequence ID" value="WFD16334.1"/>
    <property type="molecule type" value="Genomic_DNA"/>
</dbReference>
<name>A0AAJ5Z1Q2_9BASI</name>
<feature type="coiled-coil region" evidence="1">
    <location>
        <begin position="179"/>
        <end position="206"/>
    </location>
</feature>
<proteinExistence type="predicted"/>
<feature type="region of interest" description="Disordered" evidence="2">
    <location>
        <begin position="627"/>
        <end position="654"/>
    </location>
</feature>
<evidence type="ECO:0000313" key="3">
    <source>
        <dbReference type="EMBL" id="WFD16334.1"/>
    </source>
</evidence>
<gene>
    <name evidence="3" type="ORF">MARU1_002368</name>
</gene>
<keyword evidence="4" id="KW-1185">Reference proteome</keyword>
<accession>A0AAJ5Z1Q2</accession>
<evidence type="ECO:0000256" key="2">
    <source>
        <dbReference type="SAM" id="MobiDB-lite"/>
    </source>
</evidence>
<reference evidence="3 4" key="1">
    <citation type="submission" date="2023-03" db="EMBL/GenBank/DDBJ databases">
        <title>Mating type loci evolution in Malassezia.</title>
        <authorList>
            <person name="Coelho M.A."/>
        </authorList>
    </citation>
    <scope>NUCLEOTIDE SEQUENCE [LARGE SCALE GENOMIC DNA]</scope>
    <source>
        <strain evidence="3 4">CBS 13387</strain>
    </source>
</reference>
<protein>
    <submittedName>
        <fullName evidence="3">Uncharacterized protein</fullName>
    </submittedName>
</protein>
<keyword evidence="1" id="KW-0175">Coiled coil</keyword>
<feature type="compositionally biased region" description="Low complexity" evidence="2">
    <location>
        <begin position="60"/>
        <end position="69"/>
    </location>
</feature>
<feature type="compositionally biased region" description="Basic and acidic residues" evidence="2">
    <location>
        <begin position="11"/>
        <end position="21"/>
    </location>
</feature>
<feature type="compositionally biased region" description="Basic and acidic residues" evidence="2">
    <location>
        <begin position="627"/>
        <end position="639"/>
    </location>
</feature>
<feature type="region of interest" description="Disordered" evidence="2">
    <location>
        <begin position="1"/>
        <end position="112"/>
    </location>
</feature>